<keyword evidence="8 9" id="KW-0131">Cell cycle</keyword>
<dbReference type="GO" id="GO:0071555">
    <property type="term" value="P:cell wall organization"/>
    <property type="evidence" value="ECO:0007669"/>
    <property type="project" value="UniProtKB-KW"/>
</dbReference>
<evidence type="ECO:0000313" key="14">
    <source>
        <dbReference type="Proteomes" id="UP000011760"/>
    </source>
</evidence>
<evidence type="ECO:0000259" key="12">
    <source>
        <dbReference type="Pfam" id="PF08245"/>
    </source>
</evidence>
<evidence type="ECO:0000256" key="1">
    <source>
        <dbReference type="ARBA" id="ARBA00004496"/>
    </source>
</evidence>
<keyword evidence="9 10" id="KW-0961">Cell wall biogenesis/degradation</keyword>
<dbReference type="PANTHER" id="PTHR43692:SF1">
    <property type="entry name" value="UDP-N-ACETYLMURAMOYLALANINE--D-GLUTAMATE LIGASE"/>
    <property type="match status" value="1"/>
</dbReference>
<keyword evidence="14" id="KW-1185">Reference proteome</keyword>
<protein>
    <recommendedName>
        <fullName evidence="9 10">UDP-N-acetylmuramoylalanine--D-glutamate ligase</fullName>
        <ecNumber evidence="9 10">6.3.2.9</ecNumber>
    </recommendedName>
    <alternativeName>
        <fullName evidence="9">D-glutamic acid-adding enzyme</fullName>
    </alternativeName>
    <alternativeName>
        <fullName evidence="9">UDP-N-acetylmuramoyl-L-alanyl-D-glutamate synthetase</fullName>
    </alternativeName>
</protein>
<comment type="pathway">
    <text evidence="2 9 10">Cell wall biogenesis; peptidoglycan biosynthesis.</text>
</comment>
<dbReference type="InterPro" id="IPR036565">
    <property type="entry name" value="Mur-like_cat_sf"/>
</dbReference>
<dbReference type="Pfam" id="PF02875">
    <property type="entry name" value="Mur_ligase_C"/>
    <property type="match status" value="1"/>
</dbReference>
<keyword evidence="9 10" id="KW-0133">Cell shape</keyword>
<comment type="function">
    <text evidence="9 10">Cell wall formation. Catalyzes the addition of glutamate to the nucleotide precursor UDP-N-acetylmuramoyl-L-alanine (UMA).</text>
</comment>
<dbReference type="KEGG" id="ccn:H924_09090"/>
<dbReference type="GO" id="GO:0008360">
    <property type="term" value="P:regulation of cell shape"/>
    <property type="evidence" value="ECO:0007669"/>
    <property type="project" value="UniProtKB-KW"/>
</dbReference>
<dbReference type="GO" id="GO:0009252">
    <property type="term" value="P:peptidoglycan biosynthetic process"/>
    <property type="evidence" value="ECO:0007669"/>
    <property type="project" value="UniProtKB-UniRule"/>
</dbReference>
<comment type="subcellular location">
    <subcellularLocation>
        <location evidence="1 9 10">Cytoplasm</location>
    </subcellularLocation>
</comment>
<dbReference type="EMBL" id="CP004354">
    <property type="protein sequence ID" value="AGG67256.1"/>
    <property type="molecule type" value="Genomic_DNA"/>
</dbReference>
<accession>M1TSM6</accession>
<keyword evidence="6 9" id="KW-0547">Nucleotide-binding</keyword>
<dbReference type="Gene3D" id="3.40.1190.10">
    <property type="entry name" value="Mur-like, catalytic domain"/>
    <property type="match status" value="1"/>
</dbReference>
<gene>
    <name evidence="9 13" type="primary">murD</name>
    <name evidence="13" type="ORF">H924_09090</name>
</gene>
<feature type="domain" description="Mur ligase central" evidence="12">
    <location>
        <begin position="123"/>
        <end position="272"/>
    </location>
</feature>
<evidence type="ECO:0000256" key="7">
    <source>
        <dbReference type="ARBA" id="ARBA00022840"/>
    </source>
</evidence>
<feature type="domain" description="Mur ligase C-terminal" evidence="11">
    <location>
        <begin position="320"/>
        <end position="439"/>
    </location>
</feature>
<evidence type="ECO:0000256" key="2">
    <source>
        <dbReference type="ARBA" id="ARBA00004752"/>
    </source>
</evidence>
<dbReference type="HAMAP" id="MF_00639">
    <property type="entry name" value="MurD"/>
    <property type="match status" value="1"/>
</dbReference>
<dbReference type="SUPFAM" id="SSF51984">
    <property type="entry name" value="MurCD N-terminal domain"/>
    <property type="match status" value="1"/>
</dbReference>
<comment type="similarity">
    <text evidence="9">Belongs to the MurCDEF family.</text>
</comment>
<dbReference type="EC" id="6.3.2.9" evidence="9 10"/>
<evidence type="ECO:0000256" key="5">
    <source>
        <dbReference type="ARBA" id="ARBA00022618"/>
    </source>
</evidence>
<dbReference type="AlphaFoldDB" id="M1TSM6"/>
<name>M1TSM6_9CORY</name>
<dbReference type="SUPFAM" id="SSF53244">
    <property type="entry name" value="MurD-like peptide ligases, peptide-binding domain"/>
    <property type="match status" value="1"/>
</dbReference>
<evidence type="ECO:0000313" key="13">
    <source>
        <dbReference type="EMBL" id="AGG67256.1"/>
    </source>
</evidence>
<dbReference type="SUPFAM" id="SSF53623">
    <property type="entry name" value="MurD-like peptide ligases, catalytic domain"/>
    <property type="match status" value="1"/>
</dbReference>
<dbReference type="GO" id="GO:0051301">
    <property type="term" value="P:cell division"/>
    <property type="evidence" value="ECO:0007669"/>
    <property type="project" value="UniProtKB-KW"/>
</dbReference>
<dbReference type="GO" id="GO:0004326">
    <property type="term" value="F:tetrahydrofolylpolyglutamate synthase activity"/>
    <property type="evidence" value="ECO:0007669"/>
    <property type="project" value="InterPro"/>
</dbReference>
<dbReference type="InterPro" id="IPR036615">
    <property type="entry name" value="Mur_ligase_C_dom_sf"/>
</dbReference>
<reference evidence="13 14" key="1">
    <citation type="submission" date="2013-02" db="EMBL/GenBank/DDBJ databases">
        <title>The complete genome sequence of Corynebacterium callunae DSM 20147.</title>
        <authorList>
            <person name="Ruckert C."/>
            <person name="Albersmeier A."/>
            <person name="Kalinowski J."/>
        </authorList>
    </citation>
    <scope>NUCLEOTIDE SEQUENCE [LARGE SCALE GENOMIC DNA]</scope>
    <source>
        <strain evidence="13 14">DSM 20147</strain>
    </source>
</reference>
<dbReference type="PROSITE" id="PS01011">
    <property type="entry name" value="FOLYLPOLYGLU_SYNT_1"/>
    <property type="match status" value="1"/>
</dbReference>
<dbReference type="STRING" id="1121353.H924_09090"/>
<organism evidence="13 14">
    <name type="scientific">Corynebacterium callunae DSM 20147</name>
    <dbReference type="NCBI Taxonomy" id="1121353"/>
    <lineage>
        <taxon>Bacteria</taxon>
        <taxon>Bacillati</taxon>
        <taxon>Actinomycetota</taxon>
        <taxon>Actinomycetes</taxon>
        <taxon>Mycobacteriales</taxon>
        <taxon>Corynebacteriaceae</taxon>
        <taxon>Corynebacterium</taxon>
    </lineage>
</organism>
<feature type="binding site" evidence="9">
    <location>
        <begin position="125"/>
        <end position="131"/>
    </location>
    <ligand>
        <name>ATP</name>
        <dbReference type="ChEBI" id="CHEBI:30616"/>
    </ligand>
</feature>
<dbReference type="Gene3D" id="3.40.50.720">
    <property type="entry name" value="NAD(P)-binding Rossmann-like Domain"/>
    <property type="match status" value="1"/>
</dbReference>
<dbReference type="Gene3D" id="3.90.190.20">
    <property type="entry name" value="Mur ligase, C-terminal domain"/>
    <property type="match status" value="1"/>
</dbReference>
<dbReference type="GO" id="GO:0008764">
    <property type="term" value="F:UDP-N-acetylmuramoylalanine-D-glutamate ligase activity"/>
    <property type="evidence" value="ECO:0007669"/>
    <property type="project" value="UniProtKB-UniRule"/>
</dbReference>
<dbReference type="GO" id="GO:0005524">
    <property type="term" value="F:ATP binding"/>
    <property type="evidence" value="ECO:0007669"/>
    <property type="project" value="UniProtKB-UniRule"/>
</dbReference>
<dbReference type="HOGENOM" id="CLU_032540_0_0_11"/>
<dbReference type="RefSeq" id="WP_015651687.1">
    <property type="nucleotide sequence ID" value="NC_020506.1"/>
</dbReference>
<dbReference type="UniPathway" id="UPA00219"/>
<dbReference type="NCBIfam" id="TIGR01087">
    <property type="entry name" value="murD"/>
    <property type="match status" value="1"/>
</dbReference>
<dbReference type="eggNOG" id="COG0771">
    <property type="taxonomic scope" value="Bacteria"/>
</dbReference>
<dbReference type="Proteomes" id="UP000011760">
    <property type="component" value="Chromosome"/>
</dbReference>
<keyword evidence="7 9" id="KW-0067">ATP-binding</keyword>
<sequence length="472" mass="49317">MTDISTLPAELQGRILVAGAGVSGISIARMLTDLKCTVVVADDNETARHMLIELVDAQDMSTDRARAELDTFSLVVTSPGWHPDSPLLVDAHRHGLEVVGDVEVAWRLDQAGVFGKPRTWLAVTGTNGKTTTTAMLAGMMNEGGFAAKAVGNIGLPVSEALNAKERVDVLVAELSSFQLHWAPTFTPDAGVLLNLAEDHIDWHGSMREYALAKAKVLHGPVAVIGADDVYLTELVQELNIAGLKSFTLGEPKEDQLGVKAGELVDNAFSQQHTLAPADGINPAGPAGVLDALAAAAIARSQGVSAAAIANALAAFEVAGHRGQVVATDNGVDFIDNSKATNPHAADSALAGHDSVIWIVGGQLKGTDISELVIKHAHRIKAALVLGVDRAEIVAALKTHAPAASVFVTDLSDPVAATKEIVAEAFRLKAPGDTVLLAPAAASLDMFKGMGQRGDLFARTVVETIEQQVEEKG</sequence>
<keyword evidence="9 10" id="KW-0573">Peptidoglycan synthesis</keyword>
<evidence type="ECO:0000259" key="11">
    <source>
        <dbReference type="Pfam" id="PF02875"/>
    </source>
</evidence>
<dbReference type="Pfam" id="PF21799">
    <property type="entry name" value="MurD-like_N"/>
    <property type="match status" value="1"/>
</dbReference>
<dbReference type="InterPro" id="IPR004101">
    <property type="entry name" value="Mur_ligase_C"/>
</dbReference>
<dbReference type="PANTHER" id="PTHR43692">
    <property type="entry name" value="UDP-N-ACETYLMURAMOYLALANINE--D-GLUTAMATE LIGASE"/>
    <property type="match status" value="1"/>
</dbReference>
<dbReference type="InterPro" id="IPR013221">
    <property type="entry name" value="Mur_ligase_cen"/>
</dbReference>
<evidence type="ECO:0000256" key="10">
    <source>
        <dbReference type="RuleBase" id="RU003664"/>
    </source>
</evidence>
<dbReference type="PATRIC" id="fig|1121353.3.peg.1853"/>
<proteinExistence type="inferred from homology"/>
<evidence type="ECO:0000256" key="8">
    <source>
        <dbReference type="ARBA" id="ARBA00023306"/>
    </source>
</evidence>
<dbReference type="InterPro" id="IPR018109">
    <property type="entry name" value="Folylpolyglutamate_synth_CS"/>
</dbReference>
<evidence type="ECO:0000256" key="6">
    <source>
        <dbReference type="ARBA" id="ARBA00022741"/>
    </source>
</evidence>
<evidence type="ECO:0000256" key="3">
    <source>
        <dbReference type="ARBA" id="ARBA00022490"/>
    </source>
</evidence>
<dbReference type="OrthoDB" id="9809796at2"/>
<keyword evidence="4 9" id="KW-0436">Ligase</keyword>
<dbReference type="InterPro" id="IPR005762">
    <property type="entry name" value="MurD"/>
</dbReference>
<dbReference type="Pfam" id="PF08245">
    <property type="entry name" value="Mur_ligase_M"/>
    <property type="match status" value="1"/>
</dbReference>
<keyword evidence="3 9" id="KW-0963">Cytoplasm</keyword>
<comment type="catalytic activity">
    <reaction evidence="9 10">
        <text>UDP-N-acetyl-alpha-D-muramoyl-L-alanine + D-glutamate + ATP = UDP-N-acetyl-alpha-D-muramoyl-L-alanyl-D-glutamate + ADP + phosphate + H(+)</text>
        <dbReference type="Rhea" id="RHEA:16429"/>
        <dbReference type="ChEBI" id="CHEBI:15378"/>
        <dbReference type="ChEBI" id="CHEBI:29986"/>
        <dbReference type="ChEBI" id="CHEBI:30616"/>
        <dbReference type="ChEBI" id="CHEBI:43474"/>
        <dbReference type="ChEBI" id="CHEBI:83898"/>
        <dbReference type="ChEBI" id="CHEBI:83900"/>
        <dbReference type="ChEBI" id="CHEBI:456216"/>
        <dbReference type="EC" id="6.3.2.9"/>
    </reaction>
</comment>
<keyword evidence="5 9" id="KW-0132">Cell division</keyword>
<evidence type="ECO:0000256" key="4">
    <source>
        <dbReference type="ARBA" id="ARBA00022598"/>
    </source>
</evidence>
<evidence type="ECO:0000256" key="9">
    <source>
        <dbReference type="HAMAP-Rule" id="MF_00639"/>
    </source>
</evidence>
<dbReference type="GO" id="GO:0005737">
    <property type="term" value="C:cytoplasm"/>
    <property type="evidence" value="ECO:0007669"/>
    <property type="project" value="UniProtKB-SubCell"/>
</dbReference>